<evidence type="ECO:0008006" key="3">
    <source>
        <dbReference type="Google" id="ProtNLM"/>
    </source>
</evidence>
<dbReference type="Proteomes" id="UP000467240">
    <property type="component" value="Unassembled WGS sequence"/>
</dbReference>
<dbReference type="EMBL" id="WBJZ01000023">
    <property type="protein sequence ID" value="KAB1653444.1"/>
    <property type="molecule type" value="Genomic_DNA"/>
</dbReference>
<reference evidence="1 2" key="1">
    <citation type="submission" date="2019-09" db="EMBL/GenBank/DDBJ databases">
        <title>Phylogeny of genus Pseudoclavibacter and closely related genus.</title>
        <authorList>
            <person name="Li Y."/>
        </authorList>
    </citation>
    <scope>NUCLEOTIDE SEQUENCE [LARGE SCALE GENOMIC DNA]</scope>
    <source>
        <strain evidence="1 2">DSM 23821</strain>
    </source>
</reference>
<evidence type="ECO:0000313" key="1">
    <source>
        <dbReference type="EMBL" id="KAB1653444.1"/>
    </source>
</evidence>
<keyword evidence="2" id="KW-1185">Reference proteome</keyword>
<comment type="caution">
    <text evidence="1">The sequence shown here is derived from an EMBL/GenBank/DDBJ whole genome shotgun (WGS) entry which is preliminary data.</text>
</comment>
<evidence type="ECO:0000313" key="2">
    <source>
        <dbReference type="Proteomes" id="UP000467240"/>
    </source>
</evidence>
<dbReference type="AlphaFoldDB" id="A0A7J5BNH2"/>
<gene>
    <name evidence="1" type="ORF">F8O01_15355</name>
</gene>
<protein>
    <recommendedName>
        <fullName evidence="3">Transposase</fullName>
    </recommendedName>
</protein>
<accession>A0A7J5BNH2</accession>
<organism evidence="1 2">
    <name type="scientific">Pseudoclavibacter chungangensis</name>
    <dbReference type="NCBI Taxonomy" id="587635"/>
    <lineage>
        <taxon>Bacteria</taxon>
        <taxon>Bacillati</taxon>
        <taxon>Actinomycetota</taxon>
        <taxon>Actinomycetes</taxon>
        <taxon>Micrococcales</taxon>
        <taxon>Microbacteriaceae</taxon>
        <taxon>Pseudoclavibacter</taxon>
    </lineage>
</organism>
<sequence length="89" mass="9940">MRFTLEPGTKEFFVAPLPWRRPTSENAHGLLRRCFPGSAHVSGWCAEDLEADALAIDDRPHVSLARHALTDVYEEHLRSLRQTGVATTG</sequence>
<dbReference type="RefSeq" id="WP_158041792.1">
    <property type="nucleotide sequence ID" value="NZ_JACCFV010000001.1"/>
</dbReference>
<name>A0A7J5BNH2_9MICO</name>
<proteinExistence type="predicted"/>
<dbReference type="OrthoDB" id="3257291at2"/>